<sequence length="479" mass="53484">MNSHAKPDDISLEAQEFPFSQSQAEAKIAELSKLSELEYEQCREEVAKALCLRVSKLDEFVSALRPKAPEEEGGEPFEDMDPWADPVEGAELLSEIQATILRFSVLPEHSAPLMAVWALHAWSHDTADISPVLAFVSPEKRCGKTTALSVMSALVPKAMHAVNISTSVLFRVIEKYRPTVLIDEADTFLEANDELRGVLNGGHNRLSAYVWRSVGDDHEPRQFRVWAPKCIAMIGKLPDTLEDRALVVHLRRKQEGEKVERFRADRINEFRHLRQKAARWAADHEQTLRDSDPSVPDELNDRAQDNSRAICAIADAAGGDWPKAIRAALVGSASQSDEDSQSIGVILLRDIAEIFESKRVDHIGSVELQEALCAMEESPWSEWRRGQGISTQGIAKKLKEYGVKPRRDRTQRFYAQSDFADAFTRYLSDGPEITVTGVTTVTHTANHMKENNNLCDGYNGGDGCNRHAQTLNPLFDGEL</sequence>
<evidence type="ECO:0000313" key="6">
    <source>
        <dbReference type="Proteomes" id="UP000553980"/>
    </source>
</evidence>
<name>A0A5C5CMP2_9HYPH</name>
<evidence type="ECO:0000313" key="5">
    <source>
        <dbReference type="Proteomes" id="UP000313390"/>
    </source>
</evidence>
<dbReference type="AlphaFoldDB" id="A0A5C5CMP2"/>
<reference evidence="4" key="2">
    <citation type="submission" date="2019-06" db="EMBL/GenBank/DDBJ databases">
        <authorList>
            <person name="Hu M."/>
        </authorList>
    </citation>
    <scope>NUCLEOTIDE SEQUENCE</scope>
    <source>
        <strain evidence="4">08RB2639</strain>
    </source>
</reference>
<dbReference type="OrthoDB" id="5959484at2"/>
<feature type="compositionally biased region" description="Basic and acidic residues" evidence="1">
    <location>
        <begin position="282"/>
        <end position="292"/>
    </location>
</feature>
<evidence type="ECO:0000259" key="2">
    <source>
        <dbReference type="Pfam" id="PF12307"/>
    </source>
</evidence>
<evidence type="ECO:0000256" key="1">
    <source>
        <dbReference type="SAM" id="MobiDB-lite"/>
    </source>
</evidence>
<proteinExistence type="predicted"/>
<gene>
    <name evidence="4" type="ORF">FIB18_08940</name>
    <name evidence="3" type="ORF">GGQ79_002481</name>
</gene>
<accession>A0A5C5CMP2</accession>
<dbReference type="Pfam" id="PF12307">
    <property type="entry name" value="DUF3631"/>
    <property type="match status" value="1"/>
</dbReference>
<feature type="domain" description="DUF3631" evidence="2">
    <location>
        <begin position="249"/>
        <end position="426"/>
    </location>
</feature>
<dbReference type="Proteomes" id="UP000553980">
    <property type="component" value="Unassembled WGS sequence"/>
</dbReference>
<dbReference type="EMBL" id="JACIEX010000004">
    <property type="protein sequence ID" value="MBB4093969.1"/>
    <property type="molecule type" value="Genomic_DNA"/>
</dbReference>
<feature type="region of interest" description="Disordered" evidence="1">
    <location>
        <begin position="282"/>
        <end position="301"/>
    </location>
</feature>
<dbReference type="InterPro" id="IPR022081">
    <property type="entry name" value="DUF3631"/>
</dbReference>
<comment type="caution">
    <text evidence="4">The sequence shown here is derived from an EMBL/GenBank/DDBJ whole genome shotgun (WGS) entry which is preliminary data.</text>
</comment>
<evidence type="ECO:0000313" key="3">
    <source>
        <dbReference type="EMBL" id="MBB4093969.1"/>
    </source>
</evidence>
<reference evidence="3 6" key="3">
    <citation type="submission" date="2020-08" db="EMBL/GenBank/DDBJ databases">
        <title>Genomic Encyclopedia of Type Strains, Phase IV (KMG-IV): sequencing the most valuable type-strain genomes for metagenomic binning, comparative biology and taxonomic classification.</title>
        <authorList>
            <person name="Goeker M."/>
        </authorList>
    </citation>
    <scope>NUCLEOTIDE SEQUENCE [LARGE SCALE GENOMIC DNA]</scope>
    <source>
        <strain evidence="3 6">DSM 23868</strain>
    </source>
</reference>
<dbReference type="Proteomes" id="UP000313390">
    <property type="component" value="Unassembled WGS sequence"/>
</dbReference>
<organism evidence="4 5">
    <name type="scientific">Brucella pecoris</name>
    <dbReference type="NCBI Taxonomy" id="867683"/>
    <lineage>
        <taxon>Bacteria</taxon>
        <taxon>Pseudomonadati</taxon>
        <taxon>Pseudomonadota</taxon>
        <taxon>Alphaproteobacteria</taxon>
        <taxon>Hyphomicrobiales</taxon>
        <taxon>Brucellaceae</taxon>
        <taxon>Brucella/Ochrobactrum group</taxon>
        <taxon>Brucella</taxon>
    </lineage>
</organism>
<protein>
    <submittedName>
        <fullName evidence="3">DNA primase/helicase</fullName>
    </submittedName>
    <submittedName>
        <fullName evidence="4">DUF3631 domain-containing protein</fullName>
    </submittedName>
</protein>
<reference evidence="4 5" key="1">
    <citation type="journal article" date="2011" name="Int. J. Syst. Evol. Microbiol.">
        <title>Ochrobactrum pecoris sp. nov., isolated from farm animals.</title>
        <authorList>
            <person name="Kampfer P."/>
            <person name="Huber B."/>
            <person name="Busse H.J."/>
            <person name="Scholz H.C."/>
            <person name="Tomaso H."/>
            <person name="Hotzel H."/>
            <person name="Melzer F."/>
        </authorList>
    </citation>
    <scope>NUCLEOTIDE SEQUENCE [LARGE SCALE GENOMIC DNA]</scope>
    <source>
        <strain evidence="4 5">08RB2639</strain>
    </source>
</reference>
<dbReference type="EMBL" id="VEWK01000004">
    <property type="protein sequence ID" value="TNV12663.1"/>
    <property type="molecule type" value="Genomic_DNA"/>
</dbReference>
<keyword evidence="6" id="KW-1185">Reference proteome</keyword>
<evidence type="ECO:0000313" key="4">
    <source>
        <dbReference type="EMBL" id="TNV12663.1"/>
    </source>
</evidence>
<dbReference type="RefSeq" id="WP_140020381.1">
    <property type="nucleotide sequence ID" value="NZ_JACIEX010000004.1"/>
</dbReference>